<dbReference type="Proteomes" id="UP000564385">
    <property type="component" value="Unassembled WGS sequence"/>
</dbReference>
<comment type="caution">
    <text evidence="7">The sequence shown here is derived from an EMBL/GenBank/DDBJ whole genome shotgun (WGS) entry which is preliminary data.</text>
</comment>
<keyword evidence="3" id="KW-0328">Glycosyltransferase</keyword>
<proteinExistence type="predicted"/>
<gene>
    <name evidence="7" type="ORF">HDF08_001734</name>
</gene>
<evidence type="ECO:0000256" key="3">
    <source>
        <dbReference type="ARBA" id="ARBA00022676"/>
    </source>
</evidence>
<reference evidence="7 8" key="1">
    <citation type="submission" date="2020-07" db="EMBL/GenBank/DDBJ databases">
        <title>Genomic Encyclopedia of Type Strains, Phase IV (KMG-V): Genome sequencing to study the core and pangenomes of soil and plant-associated prokaryotes.</title>
        <authorList>
            <person name="Whitman W."/>
        </authorList>
    </citation>
    <scope>NUCLEOTIDE SEQUENCE [LARGE SCALE GENOMIC DNA]</scope>
    <source>
        <strain evidence="7 8">M8UP22</strain>
    </source>
</reference>
<evidence type="ECO:0000256" key="4">
    <source>
        <dbReference type="ARBA" id="ARBA00022679"/>
    </source>
</evidence>
<evidence type="ECO:0000256" key="5">
    <source>
        <dbReference type="ARBA" id="ARBA00023136"/>
    </source>
</evidence>
<protein>
    <submittedName>
        <fullName evidence="7">Glycosyltransferase involved in cell wall biosynthesis</fullName>
    </submittedName>
</protein>
<dbReference type="InterPro" id="IPR001173">
    <property type="entry name" value="Glyco_trans_2-like"/>
</dbReference>
<evidence type="ECO:0000256" key="2">
    <source>
        <dbReference type="ARBA" id="ARBA00022475"/>
    </source>
</evidence>
<dbReference type="InterPro" id="IPR029044">
    <property type="entry name" value="Nucleotide-diphossugar_trans"/>
</dbReference>
<evidence type="ECO:0000256" key="1">
    <source>
        <dbReference type="ARBA" id="ARBA00004236"/>
    </source>
</evidence>
<organism evidence="7 8">
    <name type="scientific">Tunturiibacter lichenicola</name>
    <dbReference type="NCBI Taxonomy" id="2051959"/>
    <lineage>
        <taxon>Bacteria</taxon>
        <taxon>Pseudomonadati</taxon>
        <taxon>Acidobacteriota</taxon>
        <taxon>Terriglobia</taxon>
        <taxon>Terriglobales</taxon>
        <taxon>Acidobacteriaceae</taxon>
        <taxon>Tunturiibacter</taxon>
    </lineage>
</organism>
<dbReference type="PANTHER" id="PTHR43646:SF2">
    <property type="entry name" value="GLYCOSYLTRANSFERASE 2-LIKE DOMAIN-CONTAINING PROTEIN"/>
    <property type="match status" value="1"/>
</dbReference>
<dbReference type="AlphaFoldDB" id="A0A852VDT5"/>
<dbReference type="SUPFAM" id="SSF53448">
    <property type="entry name" value="Nucleotide-diphospho-sugar transferases"/>
    <property type="match status" value="1"/>
</dbReference>
<keyword evidence="2" id="KW-1003">Cell membrane</keyword>
<comment type="subcellular location">
    <subcellularLocation>
        <location evidence="1">Cell membrane</location>
    </subcellularLocation>
</comment>
<dbReference type="GO" id="GO:0016757">
    <property type="term" value="F:glycosyltransferase activity"/>
    <property type="evidence" value="ECO:0007669"/>
    <property type="project" value="UniProtKB-KW"/>
</dbReference>
<feature type="domain" description="Glycosyltransferase 2-like" evidence="6">
    <location>
        <begin position="27"/>
        <end position="186"/>
    </location>
</feature>
<dbReference type="Pfam" id="PF00535">
    <property type="entry name" value="Glycos_transf_2"/>
    <property type="match status" value="1"/>
</dbReference>
<keyword evidence="5" id="KW-0472">Membrane</keyword>
<sequence>MRSRPQAALTGRYVGLDGGLWMVGELTIVIPAKNEVTMLPRLLESLCRQDYARMAQTRVLVADAGSTDGTVEVALGFRDRLAVEVVPGGLPSVGRNAGAKLATTKYVLFLDADVELPEPTLLRRALWRMERRGLHLATTNIACRQGSLFDDLLYAGNNLMQRVGSFTKPFATGMFMLFDREVFWALGGFNERALFAEDYLLSKGVARQRFRIVRGRVLTTNRRFQKLGHWRMVWMFFKTMVHTWDEEYFLEDQGYWGEAG</sequence>
<evidence type="ECO:0000313" key="8">
    <source>
        <dbReference type="Proteomes" id="UP000564385"/>
    </source>
</evidence>
<dbReference type="Gene3D" id="3.90.550.10">
    <property type="entry name" value="Spore Coat Polysaccharide Biosynthesis Protein SpsA, Chain A"/>
    <property type="match status" value="1"/>
</dbReference>
<accession>A0A852VDT5</accession>
<evidence type="ECO:0000313" key="7">
    <source>
        <dbReference type="EMBL" id="NYF89667.1"/>
    </source>
</evidence>
<dbReference type="PANTHER" id="PTHR43646">
    <property type="entry name" value="GLYCOSYLTRANSFERASE"/>
    <property type="match status" value="1"/>
</dbReference>
<dbReference type="GO" id="GO:0005886">
    <property type="term" value="C:plasma membrane"/>
    <property type="evidence" value="ECO:0007669"/>
    <property type="project" value="UniProtKB-SubCell"/>
</dbReference>
<keyword evidence="4" id="KW-0808">Transferase</keyword>
<evidence type="ECO:0000259" key="6">
    <source>
        <dbReference type="Pfam" id="PF00535"/>
    </source>
</evidence>
<name>A0A852VDT5_9BACT</name>
<dbReference type="EMBL" id="JACCCU010000001">
    <property type="protein sequence ID" value="NYF89667.1"/>
    <property type="molecule type" value="Genomic_DNA"/>
</dbReference>